<evidence type="ECO:0000259" key="2">
    <source>
        <dbReference type="Pfam" id="PF03478"/>
    </source>
</evidence>
<feature type="domain" description="KIB1-4 beta-propeller" evidence="2">
    <location>
        <begin position="174"/>
        <end position="281"/>
    </location>
</feature>
<dbReference type="InterPro" id="IPR005174">
    <property type="entry name" value="KIB1-4_b-propeller"/>
</dbReference>
<evidence type="ECO:0000313" key="4">
    <source>
        <dbReference type="Proteomes" id="UP000823388"/>
    </source>
</evidence>
<dbReference type="Pfam" id="PF03478">
    <property type="entry name" value="Beta-prop_KIB1-4"/>
    <property type="match status" value="1"/>
</dbReference>
<feature type="region of interest" description="Disordered" evidence="1">
    <location>
        <begin position="108"/>
        <end position="172"/>
    </location>
</feature>
<dbReference type="PANTHER" id="PTHR33110:SF128">
    <property type="entry name" value="RETROVIRUS-RELATED POL POLYPROTEIN FROM TRANSPOSON TNT 1-94"/>
    <property type="match status" value="1"/>
</dbReference>
<feature type="compositionally biased region" description="Acidic residues" evidence="1">
    <location>
        <begin position="115"/>
        <end position="128"/>
    </location>
</feature>
<protein>
    <recommendedName>
        <fullName evidence="2">KIB1-4 beta-propeller domain-containing protein</fullName>
    </recommendedName>
</protein>
<evidence type="ECO:0000256" key="1">
    <source>
        <dbReference type="SAM" id="MobiDB-lite"/>
    </source>
</evidence>
<sequence length="322" mass="36613">MRSNPEDLIAVATSNRHYNVILCRPGKGAHVLPLLRVIDVAFLGDDMLYGITSGDELVAFHLGKGVDGRPQVTRFRLVIVNPMAGYYNKHSWSWPADDTTASDYCYEYDGLEKDGNDDESNDEDDEAPYQEKNGNEEEEEADDEAEAANPEDDEEEEEEVDTSFNADDDVSDYEVREGDWELPYEAKDETFTARYLVPSLSGELLLVRHQYELTLDSGSYTNKVEVFKADVMAGRWIPVTAHDDGLGKDEALFLSRSFSKSTRAHGDVEPGLVHYVSGHMDDVLDTRSWSIRKMTFRWPRQRDLADDKWQTWLFPPESAICF</sequence>
<accession>A0A8T0R7A7</accession>
<gene>
    <name evidence="3" type="ORF">PVAP13_6KG017528</name>
</gene>
<comment type="caution">
    <text evidence="3">The sequence shown here is derived from an EMBL/GenBank/DDBJ whole genome shotgun (WGS) entry which is preliminary data.</text>
</comment>
<feature type="compositionally biased region" description="Acidic residues" evidence="1">
    <location>
        <begin position="136"/>
        <end position="172"/>
    </location>
</feature>
<dbReference type="Proteomes" id="UP000823388">
    <property type="component" value="Chromosome 6K"/>
</dbReference>
<keyword evidence="4" id="KW-1185">Reference proteome</keyword>
<dbReference type="AlphaFoldDB" id="A0A8T0R7A7"/>
<reference evidence="3" key="1">
    <citation type="submission" date="2020-05" db="EMBL/GenBank/DDBJ databases">
        <title>WGS assembly of Panicum virgatum.</title>
        <authorList>
            <person name="Lovell J.T."/>
            <person name="Jenkins J."/>
            <person name="Shu S."/>
            <person name="Juenger T.E."/>
            <person name="Schmutz J."/>
        </authorList>
    </citation>
    <scope>NUCLEOTIDE SEQUENCE</scope>
    <source>
        <strain evidence="3">AP13</strain>
    </source>
</reference>
<organism evidence="3 4">
    <name type="scientific">Panicum virgatum</name>
    <name type="common">Blackwell switchgrass</name>
    <dbReference type="NCBI Taxonomy" id="38727"/>
    <lineage>
        <taxon>Eukaryota</taxon>
        <taxon>Viridiplantae</taxon>
        <taxon>Streptophyta</taxon>
        <taxon>Embryophyta</taxon>
        <taxon>Tracheophyta</taxon>
        <taxon>Spermatophyta</taxon>
        <taxon>Magnoliopsida</taxon>
        <taxon>Liliopsida</taxon>
        <taxon>Poales</taxon>
        <taxon>Poaceae</taxon>
        <taxon>PACMAD clade</taxon>
        <taxon>Panicoideae</taxon>
        <taxon>Panicodae</taxon>
        <taxon>Paniceae</taxon>
        <taxon>Panicinae</taxon>
        <taxon>Panicum</taxon>
        <taxon>Panicum sect. Hiantes</taxon>
    </lineage>
</organism>
<dbReference type="EMBL" id="CM029047">
    <property type="protein sequence ID" value="KAG2581008.1"/>
    <property type="molecule type" value="Genomic_DNA"/>
</dbReference>
<evidence type="ECO:0000313" key="3">
    <source>
        <dbReference type="EMBL" id="KAG2581008.1"/>
    </source>
</evidence>
<proteinExistence type="predicted"/>
<dbReference type="PANTHER" id="PTHR33110">
    <property type="entry name" value="F-BOX/KELCH-REPEAT PROTEIN-RELATED"/>
    <property type="match status" value="1"/>
</dbReference>
<name>A0A8T0R7A7_PANVG</name>